<evidence type="ECO:0000256" key="1">
    <source>
        <dbReference type="SAM" id="SignalP"/>
    </source>
</evidence>
<reference evidence="2" key="1">
    <citation type="submission" date="2023-08" db="EMBL/GenBank/DDBJ databases">
        <authorList>
            <person name="Audoor S."/>
            <person name="Bilcke G."/>
        </authorList>
    </citation>
    <scope>NUCLEOTIDE SEQUENCE</scope>
</reference>
<name>A0AAD2JK17_9STRA</name>
<evidence type="ECO:0000313" key="2">
    <source>
        <dbReference type="EMBL" id="CAJ1956823.1"/>
    </source>
</evidence>
<keyword evidence="3" id="KW-1185">Reference proteome</keyword>
<gene>
    <name evidence="2" type="ORF">CYCCA115_LOCUS16415</name>
</gene>
<dbReference type="EMBL" id="CAKOGP040001925">
    <property type="protein sequence ID" value="CAJ1956823.1"/>
    <property type="molecule type" value="Genomic_DNA"/>
</dbReference>
<dbReference type="Proteomes" id="UP001295423">
    <property type="component" value="Unassembled WGS sequence"/>
</dbReference>
<dbReference type="PROSITE" id="PS51257">
    <property type="entry name" value="PROKAR_LIPOPROTEIN"/>
    <property type="match status" value="1"/>
</dbReference>
<keyword evidence="1" id="KW-0732">Signal</keyword>
<proteinExistence type="predicted"/>
<accession>A0AAD2JK17</accession>
<dbReference type="AlphaFoldDB" id="A0AAD2JK17"/>
<evidence type="ECO:0000313" key="3">
    <source>
        <dbReference type="Proteomes" id="UP001295423"/>
    </source>
</evidence>
<feature type="signal peptide" evidence="1">
    <location>
        <begin position="1"/>
        <end position="24"/>
    </location>
</feature>
<sequence length="201" mass="22341">MYRNETTLVLLLIIACSCLSNVSAWNNANNNKQGALNFFPLPFQTTALGGKHLVDAGKALKKASNCFQNIGDSYYAYPTILREAACSLTDAGNAWNQDHWEAVTYAMDDCASSFVMLSQLQRSVEMQKAYKGAAGELKVIAGLTEPMEATENLIQLSNYFKLVAKVETMEERHRQHVDTVSFGKYLKQASQSVQTLGREQR</sequence>
<comment type="caution">
    <text evidence="2">The sequence shown here is derived from an EMBL/GenBank/DDBJ whole genome shotgun (WGS) entry which is preliminary data.</text>
</comment>
<protein>
    <submittedName>
        <fullName evidence="2">Uncharacterized protein</fullName>
    </submittedName>
</protein>
<organism evidence="2 3">
    <name type="scientific">Cylindrotheca closterium</name>
    <dbReference type="NCBI Taxonomy" id="2856"/>
    <lineage>
        <taxon>Eukaryota</taxon>
        <taxon>Sar</taxon>
        <taxon>Stramenopiles</taxon>
        <taxon>Ochrophyta</taxon>
        <taxon>Bacillariophyta</taxon>
        <taxon>Bacillariophyceae</taxon>
        <taxon>Bacillariophycidae</taxon>
        <taxon>Bacillariales</taxon>
        <taxon>Bacillariaceae</taxon>
        <taxon>Cylindrotheca</taxon>
    </lineage>
</organism>
<feature type="chain" id="PRO_5042271203" evidence="1">
    <location>
        <begin position="25"/>
        <end position="201"/>
    </location>
</feature>